<keyword evidence="5" id="KW-0067">ATP-binding</keyword>
<proteinExistence type="predicted"/>
<evidence type="ECO:0000256" key="3">
    <source>
        <dbReference type="ARBA" id="ARBA00022741"/>
    </source>
</evidence>
<evidence type="ECO:0000256" key="5">
    <source>
        <dbReference type="ARBA" id="ARBA00022840"/>
    </source>
</evidence>
<dbReference type="FunFam" id="1.10.510.10:FF:000753">
    <property type="entry name" value="CAMK/CAMKL protein kinase"/>
    <property type="match status" value="1"/>
</dbReference>
<comment type="caution">
    <text evidence="7">The sequence shown here is derived from an EMBL/GenBank/DDBJ whole genome shotgun (WGS) entry which is preliminary data.</text>
</comment>
<dbReference type="InterPro" id="IPR011009">
    <property type="entry name" value="Kinase-like_dom_sf"/>
</dbReference>
<organism evidence="7 8">
    <name type="scientific">Peronospora matthiolae</name>
    <dbReference type="NCBI Taxonomy" id="2874970"/>
    <lineage>
        <taxon>Eukaryota</taxon>
        <taxon>Sar</taxon>
        <taxon>Stramenopiles</taxon>
        <taxon>Oomycota</taxon>
        <taxon>Peronosporomycetes</taxon>
        <taxon>Peronosporales</taxon>
        <taxon>Peronosporaceae</taxon>
        <taxon>Peronospora</taxon>
    </lineage>
</organism>
<name>A0AAV1VIR5_9STRA</name>
<dbReference type="SUPFAM" id="SSF56112">
    <property type="entry name" value="Protein kinase-like (PK-like)"/>
    <property type="match status" value="1"/>
</dbReference>
<evidence type="ECO:0000256" key="2">
    <source>
        <dbReference type="ARBA" id="ARBA00022679"/>
    </source>
</evidence>
<dbReference type="Gene3D" id="1.10.510.10">
    <property type="entry name" value="Transferase(Phosphotransferase) domain 1"/>
    <property type="match status" value="1"/>
</dbReference>
<protein>
    <recommendedName>
        <fullName evidence="6">Protein kinase domain-containing protein</fullName>
    </recommendedName>
</protein>
<dbReference type="PANTHER" id="PTHR24345:SF91">
    <property type="entry name" value="SERINE_THREONINE-PROTEIN KINASE PLK4"/>
    <property type="match status" value="1"/>
</dbReference>
<keyword evidence="3" id="KW-0547">Nucleotide-binding</keyword>
<keyword evidence="2" id="KW-0808">Transferase</keyword>
<feature type="domain" description="Protein kinase" evidence="6">
    <location>
        <begin position="276"/>
        <end position="551"/>
    </location>
</feature>
<dbReference type="AlphaFoldDB" id="A0AAV1VIR5"/>
<dbReference type="EMBL" id="CAKLBY020000338">
    <property type="protein sequence ID" value="CAK7945809.1"/>
    <property type="molecule type" value="Genomic_DNA"/>
</dbReference>
<keyword evidence="1" id="KW-0723">Serine/threonine-protein kinase</keyword>
<sequence length="564" mass="62545">MQDRAQCHDRSKTSTIDRVDFLSSCIRAPNETSARRSTGPFIHSTVHCHACDFTSPVAFVSPTNPARVRLSDNWSGTPTRGPYIGADSPNSVKLADERQVEPGTTKYHEGDVTVCNSRSNETPPGDRSTVPPLSVYGQAQYSRTQCERRADDWNTIAFDPSCYVRQSDKETGDERKRVTLERVYDGIRIDSGAQQQQQQQQQRQELTLTPFDRAQVLSELCQPTGRYLPTRSAIVSAQISRLVLPGPGCQPGANSSIMMHATCVVTDVSTDVLPRYTLRKKLSSTLYGETALYQDEALENQLVVLKRVGVSLLQQPSQERVVRDNPLSERLVVQLLENPVTKRAPGREFVVEYTREGFFASGDSVFIAMEFCSDGDLYEYVTAKPDRRVTETVALDLFSQVARGLAFLHAHGVAHRDLSLENVLLKDGHVKICDFGLSTDANKLSADVVGKYYYMAPEVTQGGAYDPKKADIWSLGVLLFILLTGSPLFADDRRCAPTLRVLQKYGVAKILELWGFQKLISRPAVNLLSCMLQLQPQRRLSADQVARHMALCHVSGSKVAAPSA</sequence>
<evidence type="ECO:0000313" key="7">
    <source>
        <dbReference type="EMBL" id="CAK7945809.1"/>
    </source>
</evidence>
<dbReference type="Pfam" id="PF00069">
    <property type="entry name" value="Pkinase"/>
    <property type="match status" value="1"/>
</dbReference>
<dbReference type="PROSITE" id="PS50011">
    <property type="entry name" value="PROTEIN_KINASE_DOM"/>
    <property type="match status" value="1"/>
</dbReference>
<reference evidence="7" key="1">
    <citation type="submission" date="2024-01" db="EMBL/GenBank/DDBJ databases">
        <authorList>
            <person name="Webb A."/>
        </authorList>
    </citation>
    <scope>NUCLEOTIDE SEQUENCE</scope>
    <source>
        <strain evidence="7">Pm1</strain>
    </source>
</reference>
<dbReference type="GO" id="GO:0004674">
    <property type="term" value="F:protein serine/threonine kinase activity"/>
    <property type="evidence" value="ECO:0007669"/>
    <property type="project" value="UniProtKB-KW"/>
</dbReference>
<evidence type="ECO:0000259" key="6">
    <source>
        <dbReference type="PROSITE" id="PS50011"/>
    </source>
</evidence>
<keyword evidence="4" id="KW-0418">Kinase</keyword>
<dbReference type="GO" id="GO:0005634">
    <property type="term" value="C:nucleus"/>
    <property type="evidence" value="ECO:0007669"/>
    <property type="project" value="TreeGrafter"/>
</dbReference>
<evidence type="ECO:0000313" key="8">
    <source>
        <dbReference type="Proteomes" id="UP001162060"/>
    </source>
</evidence>
<evidence type="ECO:0000256" key="1">
    <source>
        <dbReference type="ARBA" id="ARBA00022527"/>
    </source>
</evidence>
<dbReference type="Proteomes" id="UP001162060">
    <property type="component" value="Unassembled WGS sequence"/>
</dbReference>
<dbReference type="PANTHER" id="PTHR24345">
    <property type="entry name" value="SERINE/THREONINE-PROTEIN KINASE PLK"/>
    <property type="match status" value="1"/>
</dbReference>
<accession>A0AAV1VIR5</accession>
<evidence type="ECO:0000256" key="4">
    <source>
        <dbReference type="ARBA" id="ARBA00022777"/>
    </source>
</evidence>
<dbReference type="GO" id="GO:0005524">
    <property type="term" value="F:ATP binding"/>
    <property type="evidence" value="ECO:0007669"/>
    <property type="project" value="UniProtKB-KW"/>
</dbReference>
<gene>
    <name evidence="7" type="ORF">PM001_LOCUS30959</name>
</gene>
<dbReference type="InterPro" id="IPR000719">
    <property type="entry name" value="Prot_kinase_dom"/>
</dbReference>